<evidence type="ECO:0000259" key="1">
    <source>
        <dbReference type="Pfam" id="PF14734"/>
    </source>
</evidence>
<name>A0A0F5JRG6_9BACT</name>
<feature type="domain" description="Bvu-2165-like IHF-HU-like DNA-binding" evidence="2">
    <location>
        <begin position="4"/>
        <end position="124"/>
    </location>
</feature>
<dbReference type="InterPro" id="IPR027824">
    <property type="entry name" value="DUF4469"/>
</dbReference>
<dbReference type="InterPro" id="IPR049893">
    <property type="entry name" value="Bvu_2165-like_IHF-HU-DNA_bdg"/>
</dbReference>
<comment type="caution">
    <text evidence="3">The sequence shown here is derived from an EMBL/GenBank/DDBJ whole genome shotgun (WGS) entry which is preliminary data.</text>
</comment>
<organism evidence="3 4">
    <name type="scientific">Parabacteroides gordonii MS-1 = DSM 23371</name>
    <dbReference type="NCBI Taxonomy" id="1203610"/>
    <lineage>
        <taxon>Bacteria</taxon>
        <taxon>Pseudomonadati</taxon>
        <taxon>Bacteroidota</taxon>
        <taxon>Bacteroidia</taxon>
        <taxon>Bacteroidales</taxon>
        <taxon>Tannerellaceae</taxon>
        <taxon>Parabacteroides</taxon>
    </lineage>
</organism>
<dbReference type="RefSeq" id="WP_028727657.1">
    <property type="nucleotide sequence ID" value="NZ_AUAE01000017.1"/>
</dbReference>
<evidence type="ECO:0000259" key="2">
    <source>
        <dbReference type="Pfam" id="PF14848"/>
    </source>
</evidence>
<evidence type="ECO:0000313" key="4">
    <source>
        <dbReference type="Proteomes" id="UP000033035"/>
    </source>
</evidence>
<dbReference type="EMBL" id="AQHW01000002">
    <property type="protein sequence ID" value="KKB60396.1"/>
    <property type="molecule type" value="Genomic_DNA"/>
</dbReference>
<reference evidence="3 4" key="1">
    <citation type="submission" date="2013-04" db="EMBL/GenBank/DDBJ databases">
        <title>The Genome Sequence of Parabacteroides gordonii DSM 23371.</title>
        <authorList>
            <consortium name="The Broad Institute Genomics Platform"/>
            <person name="Earl A."/>
            <person name="Ward D."/>
            <person name="Feldgarden M."/>
            <person name="Gevers D."/>
            <person name="Martens E."/>
            <person name="Sakamoto M."/>
            <person name="Benno Y."/>
            <person name="Suzuki N."/>
            <person name="Matsunaga N."/>
            <person name="Koshihara K."/>
            <person name="Seki M."/>
            <person name="Komiya H."/>
            <person name="Walker B."/>
            <person name="Young S."/>
            <person name="Zeng Q."/>
            <person name="Gargeya S."/>
            <person name="Fitzgerald M."/>
            <person name="Haas B."/>
            <person name="Abouelleil A."/>
            <person name="Allen A.W."/>
            <person name="Alvarado L."/>
            <person name="Arachchi H.M."/>
            <person name="Berlin A.M."/>
            <person name="Chapman S.B."/>
            <person name="Gainer-Dewar J."/>
            <person name="Goldberg J."/>
            <person name="Griggs A."/>
            <person name="Gujja S."/>
            <person name="Hansen M."/>
            <person name="Howarth C."/>
            <person name="Imamovic A."/>
            <person name="Ireland A."/>
            <person name="Larimer J."/>
            <person name="McCowan C."/>
            <person name="Murphy C."/>
            <person name="Pearson M."/>
            <person name="Poon T.W."/>
            <person name="Priest M."/>
            <person name="Roberts A."/>
            <person name="Saif S."/>
            <person name="Shea T."/>
            <person name="Sisk P."/>
            <person name="Sykes S."/>
            <person name="Wortman J."/>
            <person name="Nusbaum C."/>
            <person name="Birren B."/>
        </authorList>
    </citation>
    <scope>NUCLEOTIDE SEQUENCE [LARGE SCALE GENOMIC DNA]</scope>
    <source>
        <strain evidence="3 4">MS-1</strain>
    </source>
</reference>
<gene>
    <name evidence="3" type="ORF">HMPREF1536_00276</name>
</gene>
<dbReference type="CDD" id="cd13833">
    <property type="entry name" value="HU_IHF_like"/>
    <property type="match status" value="1"/>
</dbReference>
<keyword evidence="4" id="KW-1185">Reference proteome</keyword>
<protein>
    <submittedName>
        <fullName evidence="3">Uncharacterized protein</fullName>
    </submittedName>
</protein>
<dbReference type="Proteomes" id="UP000033035">
    <property type="component" value="Unassembled WGS sequence"/>
</dbReference>
<evidence type="ECO:0000313" key="3">
    <source>
        <dbReference type="EMBL" id="KKB60396.1"/>
    </source>
</evidence>
<accession>A0A0F5JRG6</accession>
<dbReference type="AlphaFoldDB" id="A0A0F5JRG6"/>
<dbReference type="PATRIC" id="fig|1203610.3.peg.294"/>
<dbReference type="STRING" id="1203610.HMPREF1536_00276"/>
<sequence length="251" mass="26976">MQNVLKGWLVDNTVTTDDLNDKILQLESAGSADFDDIISEMLKEDTGLRIETLRHSVSLYNRVVARLILSGYSVNTGIFRAVAKFLGIVEGGVWNKEKNSIYVAVTQDKALREEIAKTSVSILGTKSNVMYILETEDRKTGLKDGTATSGRNLVVRGAALKVIGDNETVGVTLTNSEGVVTKLDADMIASNKPSELMLLIPSGLADGEYTLTVTTQYSTGAVLKAPRSSSITLWMGGKSSGGGEDDRPVIE</sequence>
<dbReference type="HOGENOM" id="CLU_092785_1_0_10"/>
<dbReference type="Pfam" id="PF14734">
    <property type="entry name" value="DUF4469"/>
    <property type="match status" value="1"/>
</dbReference>
<dbReference type="Gene3D" id="2.70.50.70">
    <property type="match status" value="2"/>
</dbReference>
<feature type="domain" description="DUF4469" evidence="1">
    <location>
        <begin position="131"/>
        <end position="228"/>
    </location>
</feature>
<proteinExistence type="predicted"/>
<dbReference type="CDD" id="cd12843">
    <property type="entry name" value="Bvu_2165_C_like"/>
    <property type="match status" value="1"/>
</dbReference>
<dbReference type="Pfam" id="PF14848">
    <property type="entry name" value="HU-DNA_bdg"/>
    <property type="match status" value="1"/>
</dbReference>